<sequence length="324" mass="35609">MENIELGRASIDEDVTLSSDVETEESTDTELSTSIDTAQPEAELGRASIDEDVTLSSDVETEESTDTELSTSIDTAQPEAGKSSLTELITEEVVQTEPIGEEIRLPMQDYLDPGRTYSNRETGRLPGSADLNPRRQVSAVILRSGKRLATNTKSNTDVENSANTDEIGKSDSQPILLDDPDPKSSRANGKSTAEINKEKIIDLELENDSEIEAEIDRQYGTHVDQPVDPVVDQLPNNPIDRRPTRPKPTISYDEIYDERIAVRLIDPASFLLREDGFLSVFGGQSESRMRSFTLVTSESSPASSFAASLAPKTLQLVMECPWDL</sequence>
<dbReference type="Proteomes" id="UP000712281">
    <property type="component" value="Unassembled WGS sequence"/>
</dbReference>
<gene>
    <name evidence="2" type="ORF">F2Q68_00032572</name>
</gene>
<evidence type="ECO:0000256" key="1">
    <source>
        <dbReference type="SAM" id="MobiDB-lite"/>
    </source>
</evidence>
<feature type="region of interest" description="Disordered" evidence="1">
    <location>
        <begin position="148"/>
        <end position="192"/>
    </location>
</feature>
<name>A0A8S9GCF6_BRACR</name>
<comment type="caution">
    <text evidence="2">The sequence shown here is derived from an EMBL/GenBank/DDBJ whole genome shotgun (WGS) entry which is preliminary data.</text>
</comment>
<evidence type="ECO:0000313" key="3">
    <source>
        <dbReference type="Proteomes" id="UP000712281"/>
    </source>
</evidence>
<proteinExistence type="predicted"/>
<dbReference type="EMBL" id="QGKW02002005">
    <property type="protein sequence ID" value="KAF2542078.1"/>
    <property type="molecule type" value="Genomic_DNA"/>
</dbReference>
<organism evidence="2 3">
    <name type="scientific">Brassica cretica</name>
    <name type="common">Mustard</name>
    <dbReference type="NCBI Taxonomy" id="69181"/>
    <lineage>
        <taxon>Eukaryota</taxon>
        <taxon>Viridiplantae</taxon>
        <taxon>Streptophyta</taxon>
        <taxon>Embryophyta</taxon>
        <taxon>Tracheophyta</taxon>
        <taxon>Spermatophyta</taxon>
        <taxon>Magnoliopsida</taxon>
        <taxon>eudicotyledons</taxon>
        <taxon>Gunneridae</taxon>
        <taxon>Pentapetalae</taxon>
        <taxon>rosids</taxon>
        <taxon>malvids</taxon>
        <taxon>Brassicales</taxon>
        <taxon>Brassicaceae</taxon>
        <taxon>Brassiceae</taxon>
        <taxon>Brassica</taxon>
    </lineage>
</organism>
<feature type="region of interest" description="Disordered" evidence="1">
    <location>
        <begin position="220"/>
        <end position="248"/>
    </location>
</feature>
<feature type="region of interest" description="Disordered" evidence="1">
    <location>
        <begin position="1"/>
        <end position="89"/>
    </location>
</feature>
<reference evidence="2" key="1">
    <citation type="submission" date="2019-12" db="EMBL/GenBank/DDBJ databases">
        <title>Genome sequencing and annotation of Brassica cretica.</title>
        <authorList>
            <person name="Studholme D.J."/>
            <person name="Sarris P.F."/>
        </authorList>
    </citation>
    <scope>NUCLEOTIDE SEQUENCE</scope>
    <source>
        <strain evidence="2">PFS-001/15</strain>
        <tissue evidence="2">Leaf</tissue>
    </source>
</reference>
<feature type="compositionally biased region" description="Polar residues" evidence="1">
    <location>
        <begin position="149"/>
        <end position="164"/>
    </location>
</feature>
<accession>A0A8S9GCF6</accession>
<feature type="region of interest" description="Disordered" evidence="1">
    <location>
        <begin position="106"/>
        <end position="135"/>
    </location>
</feature>
<feature type="compositionally biased region" description="Low complexity" evidence="1">
    <location>
        <begin position="223"/>
        <end position="238"/>
    </location>
</feature>
<evidence type="ECO:0000313" key="2">
    <source>
        <dbReference type="EMBL" id="KAF2542078.1"/>
    </source>
</evidence>
<protein>
    <submittedName>
        <fullName evidence="2">Uncharacterized protein</fullName>
    </submittedName>
</protein>
<dbReference type="AlphaFoldDB" id="A0A8S9GCF6"/>